<accession>A0A1F7F586</accession>
<dbReference type="Gene3D" id="3.40.720.10">
    <property type="entry name" value="Alkaline Phosphatase, subunit A"/>
    <property type="match status" value="1"/>
</dbReference>
<comment type="similarity">
    <text evidence="1">Belongs to the sulfatase family.</text>
</comment>
<dbReference type="InterPro" id="IPR000917">
    <property type="entry name" value="Sulfatase_N"/>
</dbReference>
<evidence type="ECO:0000313" key="6">
    <source>
        <dbReference type="Proteomes" id="UP000179243"/>
    </source>
</evidence>
<protein>
    <submittedName>
        <fullName evidence="5">Arylsulfatase</fullName>
    </submittedName>
</protein>
<evidence type="ECO:0000256" key="1">
    <source>
        <dbReference type="ARBA" id="ARBA00008779"/>
    </source>
</evidence>
<keyword evidence="2" id="KW-0378">Hydrolase</keyword>
<evidence type="ECO:0000256" key="2">
    <source>
        <dbReference type="ARBA" id="ARBA00022801"/>
    </source>
</evidence>
<evidence type="ECO:0000259" key="4">
    <source>
        <dbReference type="Pfam" id="PF00884"/>
    </source>
</evidence>
<proteinExistence type="inferred from homology"/>
<dbReference type="Pfam" id="PF14707">
    <property type="entry name" value="Sulfatase_C"/>
    <property type="match status" value="1"/>
</dbReference>
<dbReference type="EMBL" id="MFYX01000118">
    <property type="protein sequence ID" value="OGK01835.1"/>
    <property type="molecule type" value="Genomic_DNA"/>
</dbReference>
<feature type="compositionally biased region" description="Basic residues" evidence="3">
    <location>
        <begin position="466"/>
        <end position="478"/>
    </location>
</feature>
<evidence type="ECO:0000313" key="5">
    <source>
        <dbReference type="EMBL" id="OGK01835.1"/>
    </source>
</evidence>
<dbReference type="AlphaFoldDB" id="A0A1F7F586"/>
<gene>
    <name evidence="5" type="ORF">A2519_03045</name>
</gene>
<dbReference type="Proteomes" id="UP000179243">
    <property type="component" value="Unassembled WGS sequence"/>
</dbReference>
<dbReference type="InterPro" id="IPR017850">
    <property type="entry name" value="Alkaline_phosphatase_core_sf"/>
</dbReference>
<dbReference type="CDD" id="cd16026">
    <property type="entry name" value="GALNS_like"/>
    <property type="match status" value="1"/>
</dbReference>
<dbReference type="InterPro" id="IPR050738">
    <property type="entry name" value="Sulfatase"/>
</dbReference>
<organism evidence="5 6">
    <name type="scientific">Candidatus Raymondbacteria bacterium RIFOXYD12_FULL_49_13</name>
    <dbReference type="NCBI Taxonomy" id="1817890"/>
    <lineage>
        <taxon>Bacteria</taxon>
        <taxon>Raymondiibacteriota</taxon>
    </lineage>
</organism>
<feature type="region of interest" description="Disordered" evidence="3">
    <location>
        <begin position="459"/>
        <end position="478"/>
    </location>
</feature>
<dbReference type="Pfam" id="PF00884">
    <property type="entry name" value="Sulfatase"/>
    <property type="match status" value="1"/>
</dbReference>
<name>A0A1F7F586_UNCRA</name>
<evidence type="ECO:0000256" key="3">
    <source>
        <dbReference type="SAM" id="MobiDB-lite"/>
    </source>
</evidence>
<dbReference type="PANTHER" id="PTHR42693">
    <property type="entry name" value="ARYLSULFATASE FAMILY MEMBER"/>
    <property type="match status" value="1"/>
</dbReference>
<dbReference type="PANTHER" id="PTHR42693:SF53">
    <property type="entry name" value="ENDO-4-O-SULFATASE"/>
    <property type="match status" value="1"/>
</dbReference>
<comment type="caution">
    <text evidence="5">The sequence shown here is derived from an EMBL/GenBank/DDBJ whole genome shotgun (WGS) entry which is preliminary data.</text>
</comment>
<feature type="domain" description="Sulfatase N-terminal" evidence="4">
    <location>
        <begin position="26"/>
        <end position="343"/>
    </location>
</feature>
<dbReference type="GO" id="GO:0004065">
    <property type="term" value="F:arylsulfatase activity"/>
    <property type="evidence" value="ECO:0007669"/>
    <property type="project" value="TreeGrafter"/>
</dbReference>
<reference evidence="5 6" key="1">
    <citation type="journal article" date="2016" name="Nat. Commun.">
        <title>Thousands of microbial genomes shed light on interconnected biogeochemical processes in an aquifer system.</title>
        <authorList>
            <person name="Anantharaman K."/>
            <person name="Brown C.T."/>
            <person name="Hug L.A."/>
            <person name="Sharon I."/>
            <person name="Castelle C.J."/>
            <person name="Probst A.J."/>
            <person name="Thomas B.C."/>
            <person name="Singh A."/>
            <person name="Wilkins M.J."/>
            <person name="Karaoz U."/>
            <person name="Brodie E.L."/>
            <person name="Williams K.H."/>
            <person name="Hubbard S.S."/>
            <person name="Banfield J.F."/>
        </authorList>
    </citation>
    <scope>NUCLEOTIDE SEQUENCE [LARGE SCALE GENOMIC DNA]</scope>
</reference>
<dbReference type="Gene3D" id="3.30.1120.10">
    <property type="match status" value="1"/>
</dbReference>
<sequence>MKTIGLGASALAFSNADFQKYSDRPPNIVIVLTDDQGYADVGCYGAKGFETPTLDRMASEGVRFTNFYVSQAVCSASRASLLTGCYAERVGIHGALRPFSNIGLSPDEETIAQMLKKKGYATGIFGKWHLGDYKEFLPLQHGFDEFFGLPYSNDMWPVDYDGTPAAADKKQSKYPPLMLMEGNEPVSEIRSLDDQSKLTTMYTERAVRFITKNKNTPFLLYVPHSMPHVPLGVSGKFKGKSTQGLYGDVMMEIDWSMSEIMKALSANGLDKNTLVVFVSDNGPWLNFGNHSGSAGPLREGKGAMWEGGARVPCIMRWPGRIPAGTTCNKIASTIDLLPTIAAIVNTSLPEKPIDGVNMLPLMEGKKNAHPRDSFYFYYDGELHAVRQGAWKLHVPHSYRSYRGVEPGKDGYPGSYATGTTGLALYDLEKDIGETTNIAAEHPGVVERLNVLVEQARGELGDTLTKRTGRGVRPPGKRG</sequence>
<dbReference type="SUPFAM" id="SSF53649">
    <property type="entry name" value="Alkaline phosphatase-like"/>
    <property type="match status" value="1"/>
</dbReference>